<evidence type="ECO:0000256" key="9">
    <source>
        <dbReference type="PROSITE-ProRule" id="PRU00176"/>
    </source>
</evidence>
<organism evidence="12 13">
    <name type="scientific">Kingdonia uniflora</name>
    <dbReference type="NCBI Taxonomy" id="39325"/>
    <lineage>
        <taxon>Eukaryota</taxon>
        <taxon>Viridiplantae</taxon>
        <taxon>Streptophyta</taxon>
        <taxon>Embryophyta</taxon>
        <taxon>Tracheophyta</taxon>
        <taxon>Spermatophyta</taxon>
        <taxon>Magnoliopsida</taxon>
        <taxon>Ranunculales</taxon>
        <taxon>Circaeasteraceae</taxon>
        <taxon>Kingdonia</taxon>
    </lineage>
</organism>
<keyword evidence="5" id="KW-0677">Repeat</keyword>
<comment type="similarity">
    <text evidence="2">Belongs to the ZC3H14 family.</text>
</comment>
<dbReference type="GO" id="GO:0043488">
    <property type="term" value="P:regulation of mRNA stability"/>
    <property type="evidence" value="ECO:0007669"/>
    <property type="project" value="InterPro"/>
</dbReference>
<evidence type="ECO:0000256" key="7">
    <source>
        <dbReference type="ARBA" id="ARBA00022833"/>
    </source>
</evidence>
<dbReference type="GO" id="GO:0006397">
    <property type="term" value="P:mRNA processing"/>
    <property type="evidence" value="ECO:0007669"/>
    <property type="project" value="UniProtKB-KW"/>
</dbReference>
<feature type="compositionally biased region" description="Polar residues" evidence="10">
    <location>
        <begin position="462"/>
        <end position="476"/>
    </location>
</feature>
<dbReference type="InterPro" id="IPR035979">
    <property type="entry name" value="RBD_domain_sf"/>
</dbReference>
<dbReference type="OrthoDB" id="4726at2759"/>
<evidence type="ECO:0000256" key="8">
    <source>
        <dbReference type="ARBA" id="ARBA00023242"/>
    </source>
</evidence>
<dbReference type="GO" id="GO:0005634">
    <property type="term" value="C:nucleus"/>
    <property type="evidence" value="ECO:0007669"/>
    <property type="project" value="UniProtKB-SubCell"/>
</dbReference>
<evidence type="ECO:0000313" key="13">
    <source>
        <dbReference type="Proteomes" id="UP000541444"/>
    </source>
</evidence>
<reference evidence="12 13" key="1">
    <citation type="journal article" date="2020" name="IScience">
        <title>Genome Sequencing of the Endangered Kingdonia uniflora (Circaeasteraceae, Ranunculales) Reveals Potential Mechanisms of Evolutionary Specialization.</title>
        <authorList>
            <person name="Sun Y."/>
            <person name="Deng T."/>
            <person name="Zhang A."/>
            <person name="Moore M.J."/>
            <person name="Landis J.B."/>
            <person name="Lin N."/>
            <person name="Zhang H."/>
            <person name="Zhang X."/>
            <person name="Huang J."/>
            <person name="Zhang X."/>
            <person name="Sun H."/>
            <person name="Wang H."/>
        </authorList>
    </citation>
    <scope>NUCLEOTIDE SEQUENCE [LARGE SCALE GENOMIC DNA]</scope>
    <source>
        <strain evidence="12">TB1705</strain>
        <tissue evidence="12">Leaf</tissue>
    </source>
</reference>
<feature type="compositionally biased region" description="Low complexity" evidence="10">
    <location>
        <begin position="277"/>
        <end position="286"/>
    </location>
</feature>
<sequence length="476" mass="53446">MALEQVSGGRRCFKMNRSSPPAFALKSIISTKLDELLGEYSDDVLAEYIVVMVCNGKHQNDAKIDLEDFLGENTGHFVSWLWDHLHTLFNQSQNNNVIDAQLVAQTSPSPRPRLRSLTRRGNVWDRLGKPCREKEERSVLYRRSIGEALLSGKTKRKRHFGEIDPGSYFVRERFRTKKLGDLDHVFECPRVALNTIVDNMSQTESIIKVSENANLNSLPVSVTLVTKSEDTNIEDSVDTKLVQANILDMKLRLHKMDMEMSKLRPLVESTNDGKTNSSSSSGAMSSQVEDIESRTVFVTNVHFAATKGNLAKHFSKCGAIVNVIILNDVVTAQPKGSAYITFADKEFADKAIALTGTSFWSRILKVVRKTEMSVVTPVLAQPSWKPWHLINKNAIFQKPYFSTHLQWRRDQQSNSEDSTISSPRRESDQSVSFPVGSKANLFEEYRQSVDADQSLPLPPEGCNTNSPSYTLTDLVA</sequence>
<accession>A0A7J7LMH9</accession>
<dbReference type="SUPFAM" id="SSF54928">
    <property type="entry name" value="RNA-binding domain, RBD"/>
    <property type="match status" value="1"/>
</dbReference>
<dbReference type="InterPro" id="IPR036483">
    <property type="entry name" value="PWI_dom_sf"/>
</dbReference>
<dbReference type="InterPro" id="IPR012677">
    <property type="entry name" value="Nucleotide-bd_a/b_plait_sf"/>
</dbReference>
<keyword evidence="4" id="KW-0479">Metal-binding</keyword>
<dbReference type="Pfam" id="PF00076">
    <property type="entry name" value="RRM_1"/>
    <property type="match status" value="1"/>
</dbReference>
<dbReference type="AlphaFoldDB" id="A0A7J7LMH9"/>
<dbReference type="Gene3D" id="1.20.1390.10">
    <property type="entry name" value="PWI domain"/>
    <property type="match status" value="1"/>
</dbReference>
<keyword evidence="8" id="KW-0539">Nucleus</keyword>
<comment type="subcellular location">
    <subcellularLocation>
        <location evidence="1">Nucleus</location>
    </subcellularLocation>
</comment>
<proteinExistence type="inferred from homology"/>
<dbReference type="PANTHER" id="PTHR14738:SF29">
    <property type="entry name" value="ZINC FINGER CCCH DOMAIN-CONTAINING PROTEIN 14"/>
    <property type="match status" value="1"/>
</dbReference>
<evidence type="ECO:0000256" key="10">
    <source>
        <dbReference type="SAM" id="MobiDB-lite"/>
    </source>
</evidence>
<dbReference type="SUPFAM" id="SSF101233">
    <property type="entry name" value="PWI domain"/>
    <property type="match status" value="1"/>
</dbReference>
<dbReference type="GO" id="GO:0005737">
    <property type="term" value="C:cytoplasm"/>
    <property type="evidence" value="ECO:0007669"/>
    <property type="project" value="TreeGrafter"/>
</dbReference>
<dbReference type="InterPro" id="IPR000504">
    <property type="entry name" value="RRM_dom"/>
</dbReference>
<protein>
    <recommendedName>
        <fullName evidence="11">RRM domain-containing protein</fullName>
    </recommendedName>
</protein>
<feature type="compositionally biased region" description="Polar residues" evidence="10">
    <location>
        <begin position="412"/>
        <end position="422"/>
    </location>
</feature>
<feature type="region of interest" description="Disordered" evidence="10">
    <location>
        <begin position="407"/>
        <end position="433"/>
    </location>
</feature>
<dbReference type="InterPro" id="IPR040366">
    <property type="entry name" value="Nab2/ZC3H14"/>
</dbReference>
<name>A0A7J7LMH9_9MAGN</name>
<evidence type="ECO:0000256" key="5">
    <source>
        <dbReference type="ARBA" id="ARBA00022737"/>
    </source>
</evidence>
<keyword evidence="9" id="KW-0694">RNA-binding</keyword>
<keyword evidence="3" id="KW-0507">mRNA processing</keyword>
<dbReference type="InterPro" id="IPR002483">
    <property type="entry name" value="PWI_dom"/>
</dbReference>
<gene>
    <name evidence="12" type="ORF">GIB67_009852</name>
</gene>
<evidence type="ECO:0000256" key="6">
    <source>
        <dbReference type="ARBA" id="ARBA00022771"/>
    </source>
</evidence>
<dbReference type="GO" id="GO:0008143">
    <property type="term" value="F:poly(A) binding"/>
    <property type="evidence" value="ECO:0007669"/>
    <property type="project" value="InterPro"/>
</dbReference>
<dbReference type="EMBL" id="JACGCM010002165">
    <property type="protein sequence ID" value="KAF6143871.1"/>
    <property type="molecule type" value="Genomic_DNA"/>
</dbReference>
<feature type="domain" description="RRM" evidence="11">
    <location>
        <begin position="294"/>
        <end position="371"/>
    </location>
</feature>
<dbReference type="PROSITE" id="PS50102">
    <property type="entry name" value="RRM"/>
    <property type="match status" value="1"/>
</dbReference>
<keyword evidence="7" id="KW-0862">Zinc</keyword>
<dbReference type="PANTHER" id="PTHR14738">
    <property type="entry name" value="ZINC FINGER CCCH DOMAIN-CONTAINING PROTEIN 14"/>
    <property type="match status" value="1"/>
</dbReference>
<evidence type="ECO:0000256" key="4">
    <source>
        <dbReference type="ARBA" id="ARBA00022723"/>
    </source>
</evidence>
<feature type="region of interest" description="Disordered" evidence="10">
    <location>
        <begin position="452"/>
        <end position="476"/>
    </location>
</feature>
<dbReference type="Proteomes" id="UP000541444">
    <property type="component" value="Unassembled WGS sequence"/>
</dbReference>
<dbReference type="GO" id="GO:0008270">
    <property type="term" value="F:zinc ion binding"/>
    <property type="evidence" value="ECO:0007669"/>
    <property type="project" value="UniProtKB-KW"/>
</dbReference>
<evidence type="ECO:0000256" key="2">
    <source>
        <dbReference type="ARBA" id="ARBA00008423"/>
    </source>
</evidence>
<evidence type="ECO:0000256" key="1">
    <source>
        <dbReference type="ARBA" id="ARBA00004123"/>
    </source>
</evidence>
<comment type="caution">
    <text evidence="12">The sequence shown here is derived from an EMBL/GenBank/DDBJ whole genome shotgun (WGS) entry which is preliminary data.</text>
</comment>
<feature type="region of interest" description="Disordered" evidence="10">
    <location>
        <begin position="267"/>
        <end position="287"/>
    </location>
</feature>
<evidence type="ECO:0000259" key="11">
    <source>
        <dbReference type="PROSITE" id="PS50102"/>
    </source>
</evidence>
<dbReference type="SMART" id="SM00360">
    <property type="entry name" value="RRM"/>
    <property type="match status" value="1"/>
</dbReference>
<dbReference type="Gene3D" id="3.30.70.330">
    <property type="match status" value="1"/>
</dbReference>
<keyword evidence="13" id="KW-1185">Reference proteome</keyword>
<evidence type="ECO:0000256" key="3">
    <source>
        <dbReference type="ARBA" id="ARBA00022664"/>
    </source>
</evidence>
<dbReference type="Pfam" id="PF01480">
    <property type="entry name" value="PWI"/>
    <property type="match status" value="1"/>
</dbReference>
<keyword evidence="6" id="KW-0863">Zinc-finger</keyword>
<evidence type="ECO:0000313" key="12">
    <source>
        <dbReference type="EMBL" id="KAF6143871.1"/>
    </source>
</evidence>